<evidence type="ECO:0000256" key="1">
    <source>
        <dbReference type="ARBA" id="ARBA00004442"/>
    </source>
</evidence>
<evidence type="ECO:0000259" key="5">
    <source>
        <dbReference type="PROSITE" id="PS51123"/>
    </source>
</evidence>
<comment type="caution">
    <text evidence="6">The sequence shown here is derived from an EMBL/GenBank/DDBJ whole genome shotgun (WGS) entry which is preliminary data.</text>
</comment>
<dbReference type="Proteomes" id="UP000285575">
    <property type="component" value="Unassembled WGS sequence"/>
</dbReference>
<keyword evidence="7" id="KW-1185">Reference proteome</keyword>
<dbReference type="Pfam" id="PF00691">
    <property type="entry name" value="OmpA"/>
    <property type="match status" value="1"/>
</dbReference>
<comment type="subcellular location">
    <subcellularLocation>
        <location evidence="1">Cell outer membrane</location>
    </subcellularLocation>
</comment>
<keyword evidence="2 4" id="KW-0472">Membrane</keyword>
<dbReference type="InterPro" id="IPR006665">
    <property type="entry name" value="OmpA-like"/>
</dbReference>
<dbReference type="GO" id="GO:0009279">
    <property type="term" value="C:cell outer membrane"/>
    <property type="evidence" value="ECO:0007669"/>
    <property type="project" value="UniProtKB-SubCell"/>
</dbReference>
<dbReference type="OrthoDB" id="9805832at2"/>
<dbReference type="InterPro" id="IPR006664">
    <property type="entry name" value="OMP_bac"/>
</dbReference>
<dbReference type="CDD" id="cd07185">
    <property type="entry name" value="OmpA_C-like"/>
    <property type="match status" value="1"/>
</dbReference>
<feature type="domain" description="OmpA-like" evidence="5">
    <location>
        <begin position="1"/>
        <end position="109"/>
    </location>
</feature>
<dbReference type="InterPro" id="IPR050330">
    <property type="entry name" value="Bact_OuterMem_StrucFunc"/>
</dbReference>
<evidence type="ECO:0000256" key="3">
    <source>
        <dbReference type="ARBA" id="ARBA00023237"/>
    </source>
</evidence>
<protein>
    <submittedName>
        <fullName evidence="6">OmpA family protein</fullName>
    </submittedName>
</protein>
<dbReference type="SUPFAM" id="SSF103088">
    <property type="entry name" value="OmpA-like"/>
    <property type="match status" value="1"/>
</dbReference>
<keyword evidence="3" id="KW-0998">Cell outer membrane</keyword>
<dbReference type="EMBL" id="SACR01000001">
    <property type="protein sequence ID" value="RVU49862.1"/>
    <property type="molecule type" value="Genomic_DNA"/>
</dbReference>
<evidence type="ECO:0000256" key="4">
    <source>
        <dbReference type="PROSITE-ProRule" id="PRU00473"/>
    </source>
</evidence>
<dbReference type="AlphaFoldDB" id="A0A437RSX8"/>
<evidence type="ECO:0000313" key="7">
    <source>
        <dbReference type="Proteomes" id="UP000285575"/>
    </source>
</evidence>
<dbReference type="PANTHER" id="PTHR30329:SF21">
    <property type="entry name" value="LIPOPROTEIN YIAD-RELATED"/>
    <property type="match status" value="1"/>
</dbReference>
<dbReference type="Gene3D" id="3.30.1330.60">
    <property type="entry name" value="OmpA-like domain"/>
    <property type="match status" value="1"/>
</dbReference>
<dbReference type="PANTHER" id="PTHR30329">
    <property type="entry name" value="STATOR ELEMENT OF FLAGELLAR MOTOR COMPLEX"/>
    <property type="match status" value="1"/>
</dbReference>
<name>A0A437RSX8_9BURK</name>
<evidence type="ECO:0000256" key="2">
    <source>
        <dbReference type="ARBA" id="ARBA00023136"/>
    </source>
</evidence>
<dbReference type="PRINTS" id="PR01021">
    <property type="entry name" value="OMPADOMAIN"/>
</dbReference>
<accession>A0A437RSX8</accession>
<evidence type="ECO:0000313" key="6">
    <source>
        <dbReference type="EMBL" id="RVU49862.1"/>
    </source>
</evidence>
<dbReference type="InterPro" id="IPR036737">
    <property type="entry name" value="OmpA-like_sf"/>
</dbReference>
<proteinExistence type="predicted"/>
<organism evidence="6 7">
    <name type="scientific">Rubrivivax rivuli</name>
    <dbReference type="NCBI Taxonomy" id="1862385"/>
    <lineage>
        <taxon>Bacteria</taxon>
        <taxon>Pseudomonadati</taxon>
        <taxon>Pseudomonadota</taxon>
        <taxon>Betaproteobacteria</taxon>
        <taxon>Burkholderiales</taxon>
        <taxon>Sphaerotilaceae</taxon>
        <taxon>Rubrivivax</taxon>
    </lineage>
</organism>
<reference evidence="6 7" key="1">
    <citation type="submission" date="2019-01" db="EMBL/GenBank/DDBJ databases">
        <authorList>
            <person name="Chen W.-M."/>
        </authorList>
    </citation>
    <scope>NUCLEOTIDE SEQUENCE [LARGE SCALE GENOMIC DNA]</scope>
    <source>
        <strain evidence="6 7">KYPY4</strain>
    </source>
</reference>
<dbReference type="PROSITE" id="PS51123">
    <property type="entry name" value="OMPA_2"/>
    <property type="match status" value="1"/>
</dbReference>
<gene>
    <name evidence="6" type="ORF">EOE66_01290</name>
</gene>
<sequence>MALAIQFEPNSSRVRPASGAVLGSLVAAMQSPELKASRFIIEGHADGRGAAEHNLRLSQERADEVRLYLVALGVHPSRLRAVGKGASAPVRPGEPAAAENRRVRVVTVE</sequence>